<comment type="caution">
    <text evidence="1">The sequence shown here is derived from an EMBL/GenBank/DDBJ whole genome shotgun (WGS) entry which is preliminary data.</text>
</comment>
<dbReference type="RefSeq" id="WP_004803968.1">
    <property type="nucleotide sequence ID" value="NZ_KB446649.1"/>
</dbReference>
<dbReference type="OrthoDB" id="6194521at2"/>
<evidence type="ECO:0008006" key="3">
    <source>
        <dbReference type="Google" id="ProtNLM"/>
    </source>
</evidence>
<dbReference type="AlphaFoldDB" id="M2NDF9"/>
<accession>M2NDF9</accession>
<sequence>MELKEAIKQFKKETTQDNMLVVLDCLKHHLDTYYLVPVELPDHMIDDSVNQGDIIKTKDQTSLKIKTFVYQDMQAYPLFLDKESAYQQMKSSFLEVSLRNILEACMKYTNGVVIDPYQDSLYLPLSLIEMIIKPKVPNSRIFFNVGAIEDLEVQSRVFIIDQSDRLNEGEAMINNQDIQILLSDKEEFLIGDSYINALEIAKHNNIHSLAIPFLNTFNLHQAMALCLITISKWLNENKDYSLAVIINLDNENLYHEFQKFLKKGISHG</sequence>
<dbReference type="Gene3D" id="3.40.220.10">
    <property type="entry name" value="Leucine Aminopeptidase, subunit E, domain 1"/>
    <property type="match status" value="1"/>
</dbReference>
<organism evidence="1 2">
    <name type="scientific">Eggerthia catenaformis OT 569 = DSM 20559</name>
    <dbReference type="NCBI Taxonomy" id="999415"/>
    <lineage>
        <taxon>Bacteria</taxon>
        <taxon>Bacillati</taxon>
        <taxon>Bacillota</taxon>
        <taxon>Erysipelotrichia</taxon>
        <taxon>Erysipelotrichales</taxon>
        <taxon>Coprobacillaceae</taxon>
        <taxon>Eggerthia</taxon>
    </lineage>
</organism>
<dbReference type="SUPFAM" id="SSF52949">
    <property type="entry name" value="Macro domain-like"/>
    <property type="match status" value="1"/>
</dbReference>
<dbReference type="STRING" id="999415.HMPREF9943_01656"/>
<gene>
    <name evidence="1" type="ORF">HMPREF9943_01656</name>
</gene>
<protein>
    <recommendedName>
        <fullName evidence="3">SseB protein N-terminal domain-containing protein</fullName>
    </recommendedName>
</protein>
<dbReference type="Proteomes" id="UP000011758">
    <property type="component" value="Unassembled WGS sequence"/>
</dbReference>
<evidence type="ECO:0000313" key="2">
    <source>
        <dbReference type="Proteomes" id="UP000011758"/>
    </source>
</evidence>
<dbReference type="EMBL" id="AGEJ01000024">
    <property type="protein sequence ID" value="EMD16253.1"/>
    <property type="molecule type" value="Genomic_DNA"/>
</dbReference>
<dbReference type="InterPro" id="IPR043472">
    <property type="entry name" value="Macro_dom-like"/>
</dbReference>
<keyword evidence="2" id="KW-1185">Reference proteome</keyword>
<proteinExistence type="predicted"/>
<dbReference type="BioCyc" id="ECAT999415-HMP:GTTI-1717-MONOMER"/>
<name>M2NDF9_9FIRM</name>
<reference evidence="1 2" key="1">
    <citation type="submission" date="2013-02" db="EMBL/GenBank/DDBJ databases">
        <title>The Genome Sequence of Lactobacillus catenaformis F0143.</title>
        <authorList>
            <consortium name="The Broad Institute Genome Sequencing Platform"/>
            <person name="Earl A."/>
            <person name="Ward D."/>
            <person name="Feldgarden M."/>
            <person name="Gevers D."/>
            <person name="Izard J."/>
            <person name="Blanton J.M."/>
            <person name="Mathney J."/>
            <person name="Dewhirst F.E."/>
            <person name="Young S.K."/>
            <person name="Zeng Q."/>
            <person name="Gargeya S."/>
            <person name="Fitzgerald M."/>
            <person name="Haas B."/>
            <person name="Abouelleil A."/>
            <person name="Alvarado L."/>
            <person name="Arachchi H.M."/>
            <person name="Berlin A."/>
            <person name="Chapman S.B."/>
            <person name="Gearin G."/>
            <person name="Goldberg J."/>
            <person name="Griggs A."/>
            <person name="Gujja S."/>
            <person name="Hansen M."/>
            <person name="Heiman D."/>
            <person name="Howarth C."/>
            <person name="Larimer J."/>
            <person name="Lui A."/>
            <person name="MacDonald P.J.P."/>
            <person name="McCowen C."/>
            <person name="Montmayeur A."/>
            <person name="Murphy C."/>
            <person name="Neiman D."/>
            <person name="Pearson M."/>
            <person name="Priest M."/>
            <person name="Roberts A."/>
            <person name="Saif S."/>
            <person name="Shea T."/>
            <person name="Sisk P."/>
            <person name="Stolte C."/>
            <person name="Sykes S."/>
            <person name="Wortman J."/>
            <person name="Nusbaum C."/>
            <person name="Birren B."/>
        </authorList>
    </citation>
    <scope>NUCLEOTIDE SEQUENCE [LARGE SCALE GENOMIC DNA]</scope>
    <source>
        <strain evidence="1 2">OT 569</strain>
    </source>
</reference>
<evidence type="ECO:0000313" key="1">
    <source>
        <dbReference type="EMBL" id="EMD16253.1"/>
    </source>
</evidence>